<evidence type="ECO:0000256" key="4">
    <source>
        <dbReference type="ARBA" id="ARBA00007920"/>
    </source>
</evidence>
<dbReference type="Gene3D" id="1.25.40.20">
    <property type="entry name" value="Ankyrin repeat-containing domain"/>
    <property type="match status" value="2"/>
</dbReference>
<comment type="subcellular location">
    <subcellularLocation>
        <location evidence="2">Endoplasmic reticulum</location>
    </subcellularLocation>
    <subcellularLocation>
        <location evidence="3">Membrane</location>
    </subcellularLocation>
    <subcellularLocation>
        <location evidence="1">Mitochondrion</location>
    </subcellularLocation>
</comment>
<dbReference type="GeneID" id="54360514"/>
<evidence type="ECO:0000313" key="10">
    <source>
        <dbReference type="Proteomes" id="UP000504637"/>
    </source>
</evidence>
<name>A0A6J3LSK2_9PEZI</name>
<evidence type="ECO:0000256" key="8">
    <source>
        <dbReference type="PROSITE-ProRule" id="PRU00023"/>
    </source>
</evidence>
<dbReference type="GO" id="GO:0005783">
    <property type="term" value="C:endoplasmic reticulum"/>
    <property type="evidence" value="ECO:0007669"/>
    <property type="project" value="UniProtKB-SubCell"/>
</dbReference>
<dbReference type="Proteomes" id="UP000504637">
    <property type="component" value="Unplaced"/>
</dbReference>
<dbReference type="InterPro" id="IPR052374">
    <property type="entry name" value="SERAC1"/>
</dbReference>
<evidence type="ECO:0000256" key="6">
    <source>
        <dbReference type="ARBA" id="ARBA00023128"/>
    </source>
</evidence>
<dbReference type="PROSITE" id="PS50297">
    <property type="entry name" value="ANK_REP_REGION"/>
    <property type="match status" value="3"/>
</dbReference>
<evidence type="ECO:0000256" key="1">
    <source>
        <dbReference type="ARBA" id="ARBA00004173"/>
    </source>
</evidence>
<dbReference type="SMART" id="SM00248">
    <property type="entry name" value="ANK"/>
    <property type="match status" value="5"/>
</dbReference>
<dbReference type="Gene3D" id="3.40.50.1820">
    <property type="entry name" value="alpha/beta hydrolase"/>
    <property type="match status" value="1"/>
</dbReference>
<accession>A0A6J3LSK2</accession>
<reference evidence="11" key="2">
    <citation type="submission" date="2020-04" db="EMBL/GenBank/DDBJ databases">
        <authorList>
            <consortium name="NCBI Genome Project"/>
        </authorList>
    </citation>
    <scope>NUCLEOTIDE SEQUENCE</scope>
    <source>
        <strain evidence="11">CBS 342.82</strain>
    </source>
</reference>
<reference evidence="11" key="3">
    <citation type="submission" date="2025-08" db="UniProtKB">
        <authorList>
            <consortium name="RefSeq"/>
        </authorList>
    </citation>
    <scope>IDENTIFICATION</scope>
    <source>
        <strain evidence="11">CBS 342.82</strain>
    </source>
</reference>
<dbReference type="Pfam" id="PF05057">
    <property type="entry name" value="DUF676"/>
    <property type="match status" value="1"/>
</dbReference>
<dbReference type="InterPro" id="IPR007751">
    <property type="entry name" value="DUF676_lipase-like"/>
</dbReference>
<evidence type="ECO:0000259" key="9">
    <source>
        <dbReference type="Pfam" id="PF05057"/>
    </source>
</evidence>
<keyword evidence="7" id="KW-0472">Membrane</keyword>
<dbReference type="SUPFAM" id="SSF48403">
    <property type="entry name" value="Ankyrin repeat"/>
    <property type="match status" value="1"/>
</dbReference>
<dbReference type="PROSITE" id="PS50088">
    <property type="entry name" value="ANK_REPEAT"/>
    <property type="match status" value="4"/>
</dbReference>
<protein>
    <recommendedName>
        <fullName evidence="9">DUF676 domain-containing protein</fullName>
    </recommendedName>
</protein>
<feature type="domain" description="DUF676" evidence="9">
    <location>
        <begin position="174"/>
        <end position="223"/>
    </location>
</feature>
<organism evidence="11">
    <name type="scientific">Dissoconium aciculare CBS 342.82</name>
    <dbReference type="NCBI Taxonomy" id="1314786"/>
    <lineage>
        <taxon>Eukaryota</taxon>
        <taxon>Fungi</taxon>
        <taxon>Dikarya</taxon>
        <taxon>Ascomycota</taxon>
        <taxon>Pezizomycotina</taxon>
        <taxon>Dothideomycetes</taxon>
        <taxon>Dothideomycetidae</taxon>
        <taxon>Mycosphaerellales</taxon>
        <taxon>Dissoconiaceae</taxon>
        <taxon>Dissoconium</taxon>
    </lineage>
</organism>
<reference evidence="11" key="1">
    <citation type="submission" date="2020-01" db="EMBL/GenBank/DDBJ databases">
        <authorList>
            <consortium name="DOE Joint Genome Institute"/>
            <person name="Haridas S."/>
            <person name="Albert R."/>
            <person name="Binder M."/>
            <person name="Bloem J."/>
            <person name="Labutti K."/>
            <person name="Salamov A."/>
            <person name="Andreopoulos B."/>
            <person name="Baker S.E."/>
            <person name="Barry K."/>
            <person name="Bills G."/>
            <person name="Bluhm B.H."/>
            <person name="Cannon C."/>
            <person name="Castanera R."/>
            <person name="Culley D.E."/>
            <person name="Daum C."/>
            <person name="Ezra D."/>
            <person name="Gonzalez J.B."/>
            <person name="Henrissat B."/>
            <person name="Kuo A."/>
            <person name="Liang C."/>
            <person name="Lipzen A."/>
            <person name="Lutzoni F."/>
            <person name="Magnuson J."/>
            <person name="Mondo S."/>
            <person name="Nolan M."/>
            <person name="Ohm R."/>
            <person name="Pangilinan J."/>
            <person name="Park H.-J."/>
            <person name="Ramirez L."/>
            <person name="Alfaro M."/>
            <person name="Sun H."/>
            <person name="Tritt A."/>
            <person name="Yoshinaga Y."/>
            <person name="Zwiers L.-H."/>
            <person name="Turgeon B.G."/>
            <person name="Goodwin S.B."/>
            <person name="Spatafora J.W."/>
            <person name="Crous P.W."/>
            <person name="Grigoriev I.V."/>
        </authorList>
    </citation>
    <scope>NUCLEOTIDE SEQUENCE</scope>
    <source>
        <strain evidence="11">CBS 342.82</strain>
    </source>
</reference>
<dbReference type="AlphaFoldDB" id="A0A6J3LSK2"/>
<dbReference type="Pfam" id="PF12796">
    <property type="entry name" value="Ank_2"/>
    <property type="match status" value="2"/>
</dbReference>
<keyword evidence="6" id="KW-0496">Mitochondrion</keyword>
<dbReference type="InterPro" id="IPR029058">
    <property type="entry name" value="AB_hydrolase_fold"/>
</dbReference>
<dbReference type="InterPro" id="IPR036770">
    <property type="entry name" value="Ankyrin_rpt-contain_sf"/>
</dbReference>
<evidence type="ECO:0000313" key="11">
    <source>
        <dbReference type="RefSeq" id="XP_033455305.1"/>
    </source>
</evidence>
<evidence type="ECO:0000256" key="3">
    <source>
        <dbReference type="ARBA" id="ARBA00004370"/>
    </source>
</evidence>
<keyword evidence="8" id="KW-0040">ANK repeat</keyword>
<sequence length="744" mass="82738">MAELKSLVWRIDGIPAGVTTDDLKDYFEEAERTRIIIKTIVPSLDRPRHRQCATVEYRHSIGELDHVPRLRKEVRDELYIDRDFRGFTPLYWPKSGEYDADIIAVTGLAGHAIGSWSSSNGKMWLRDFIPDDMPTARVLTYGNTSRLTGPQLSVSTLRDLAGDLLTSLLGIHRKDDERPIIFIGHSLGGLLIKMAILQARDEREIRLPVRSIIFLGTPHRGMNIEALRTMIMDQPPEQLVGELAENSTTLKDLHNRFRIASSKMHILSVYETVPTPTVTFDNSQQRWLRNGPPVILVSFNSAIESRSNETTRSADVDHSKIAKITNRFQGSQYPIIRDIIRDSLVPKDQTNMLIDKELELLAIKENWTSQVRSKYEPNAMATSHWSTSKSDTVSHWLDSTETASNASLPATTTPTSIAETFSDTPQDSLAIRSTCAHPGDNVSTEAPGSGLSERSEAYASAHSGIVSSDILSEILEFVLEHQVDHSISEPGQLKSINSTLVQAIKLRDIQQIRTCLIADPTLLNLQDENFESALHVACSLGFENETRILIAAGANINAKNGHNHSPLSRAILAGHSQIAKMLLEKGADTTFMNETPGQHDFYGLTPFDFACEEGHTNSVRVMLGHGRDLGETRKGLFLAARAGHLETCKLLLAHKVDSNYSHDYWTTLYAAARFGHVEIVRVLLDHGARAWPTIDSATRFNFRTRGSDVQTQSMIISLLESKGIFQGNTFLSVLSAKIFGDLFG</sequence>
<feature type="repeat" description="ANK" evidence="8">
    <location>
        <begin position="562"/>
        <end position="594"/>
    </location>
</feature>
<dbReference type="RefSeq" id="XP_033455305.1">
    <property type="nucleotide sequence ID" value="XM_033602714.1"/>
</dbReference>
<gene>
    <name evidence="11" type="ORF">K489DRAFT_365112</name>
</gene>
<keyword evidence="5" id="KW-0256">Endoplasmic reticulum</keyword>
<dbReference type="OrthoDB" id="1658288at2759"/>
<dbReference type="GO" id="GO:0016020">
    <property type="term" value="C:membrane"/>
    <property type="evidence" value="ECO:0007669"/>
    <property type="project" value="UniProtKB-SubCell"/>
</dbReference>
<feature type="repeat" description="ANK" evidence="8">
    <location>
        <begin position="529"/>
        <end position="561"/>
    </location>
</feature>
<dbReference type="GO" id="GO:0005739">
    <property type="term" value="C:mitochondrion"/>
    <property type="evidence" value="ECO:0007669"/>
    <property type="project" value="UniProtKB-SubCell"/>
</dbReference>
<evidence type="ECO:0000256" key="2">
    <source>
        <dbReference type="ARBA" id="ARBA00004240"/>
    </source>
</evidence>
<feature type="repeat" description="ANK" evidence="8">
    <location>
        <begin position="663"/>
        <end position="688"/>
    </location>
</feature>
<dbReference type="SUPFAM" id="SSF53474">
    <property type="entry name" value="alpha/beta-Hydrolases"/>
    <property type="match status" value="1"/>
</dbReference>
<dbReference type="PANTHER" id="PTHR48182:SF2">
    <property type="entry name" value="PROTEIN SERAC1"/>
    <property type="match status" value="1"/>
</dbReference>
<evidence type="ECO:0000256" key="5">
    <source>
        <dbReference type="ARBA" id="ARBA00022824"/>
    </source>
</evidence>
<dbReference type="PANTHER" id="PTHR48182">
    <property type="entry name" value="PROTEIN SERAC1"/>
    <property type="match status" value="1"/>
</dbReference>
<keyword evidence="10" id="KW-1185">Reference proteome</keyword>
<feature type="repeat" description="ANK" evidence="8">
    <location>
        <begin position="602"/>
        <end position="634"/>
    </location>
</feature>
<dbReference type="InterPro" id="IPR002110">
    <property type="entry name" value="Ankyrin_rpt"/>
</dbReference>
<comment type="similarity">
    <text evidence="4">Belongs to the putative lipase ROG1 family.</text>
</comment>
<proteinExistence type="inferred from homology"/>
<evidence type="ECO:0000256" key="7">
    <source>
        <dbReference type="ARBA" id="ARBA00023136"/>
    </source>
</evidence>